<dbReference type="AlphaFoldDB" id="A0A6H5FWK9"/>
<reference evidence="3 4" key="1">
    <citation type="submission" date="2020-02" db="EMBL/GenBank/DDBJ databases">
        <authorList>
            <person name="Ferguson B K."/>
        </authorList>
    </citation>
    <scope>NUCLEOTIDE SEQUENCE [LARGE SCALE GENOMIC DNA]</scope>
</reference>
<feature type="compositionally biased region" description="Polar residues" evidence="1">
    <location>
        <begin position="594"/>
        <end position="605"/>
    </location>
</feature>
<keyword evidence="2" id="KW-1133">Transmembrane helix</keyword>
<feature type="transmembrane region" description="Helical" evidence="2">
    <location>
        <begin position="107"/>
        <end position="127"/>
    </location>
</feature>
<dbReference type="Proteomes" id="UP000479000">
    <property type="component" value="Unassembled WGS sequence"/>
</dbReference>
<feature type="transmembrane region" description="Helical" evidence="2">
    <location>
        <begin position="209"/>
        <end position="230"/>
    </location>
</feature>
<proteinExistence type="predicted"/>
<dbReference type="EMBL" id="CADCXU010001330">
    <property type="protein sequence ID" value="CAA9993884.1"/>
    <property type="molecule type" value="Genomic_DNA"/>
</dbReference>
<evidence type="ECO:0000313" key="3">
    <source>
        <dbReference type="EMBL" id="CAA9993884.1"/>
    </source>
</evidence>
<feature type="transmembrane region" description="Helical" evidence="2">
    <location>
        <begin position="173"/>
        <end position="197"/>
    </location>
</feature>
<protein>
    <submittedName>
        <fullName evidence="3">Uncharacterized protein</fullName>
    </submittedName>
</protein>
<feature type="region of interest" description="Disordered" evidence="1">
    <location>
        <begin position="586"/>
        <end position="605"/>
    </location>
</feature>
<keyword evidence="2" id="KW-0812">Transmembrane</keyword>
<organism evidence="3 4">
    <name type="scientific">Nesidiocoris tenuis</name>
    <dbReference type="NCBI Taxonomy" id="355587"/>
    <lineage>
        <taxon>Eukaryota</taxon>
        <taxon>Metazoa</taxon>
        <taxon>Ecdysozoa</taxon>
        <taxon>Arthropoda</taxon>
        <taxon>Hexapoda</taxon>
        <taxon>Insecta</taxon>
        <taxon>Pterygota</taxon>
        <taxon>Neoptera</taxon>
        <taxon>Paraneoptera</taxon>
        <taxon>Hemiptera</taxon>
        <taxon>Heteroptera</taxon>
        <taxon>Panheteroptera</taxon>
        <taxon>Cimicomorpha</taxon>
        <taxon>Miridae</taxon>
        <taxon>Dicyphina</taxon>
        <taxon>Nesidiocoris</taxon>
    </lineage>
</organism>
<gene>
    <name evidence="3" type="ORF">NTEN_LOCUS742</name>
</gene>
<accession>A0A6H5FWK9</accession>
<evidence type="ECO:0000313" key="4">
    <source>
        <dbReference type="Proteomes" id="UP000479000"/>
    </source>
</evidence>
<name>A0A6H5FWK9_9HEMI</name>
<feature type="non-terminal residue" evidence="3">
    <location>
        <position position="605"/>
    </location>
</feature>
<evidence type="ECO:0000256" key="1">
    <source>
        <dbReference type="SAM" id="MobiDB-lite"/>
    </source>
</evidence>
<keyword evidence="4" id="KW-1185">Reference proteome</keyword>
<evidence type="ECO:0000256" key="2">
    <source>
        <dbReference type="SAM" id="Phobius"/>
    </source>
</evidence>
<sequence>MITIYTKADGDDKNMQVIRGEMLDGYKVIKATACCLCVVAHSFKMIQRREHFLSVWRQIDSVPDACAINPTGELALLSILTIARVGCTVCGFACCEDINNVRIYSSFLVELSLTIAFWLDFVVILQLCTALKSLSQLFELCSRTLQHGIVRIGTHAHGVLVAAQLNDLYGVQVFFLSSALFLEMVSASFFVVSDAILLIRVKRLQTKLIMYFCIDSLSIVEVLFGLHILARHCSATKSLIKINLRKVYQSYKAPILQLVQSEISDDVLLVSKRYRTRSPKPSPKISSPITASTSPSLLCVSLLGTENWHGSLLLSTRGPFGLRLPRCENDRFELCGSMALGRVAMVPVHPDDEQPLHVPILLPHFPRHTRLLFGHAGQIIQQTTEVVYANMWKLTNLFSNAVGLPRDFRRENYLSLNESLLPEDRKDFHMDEDKYLDKQTFFDTASRNLLFFFNGERLGDKPSPAALRRLKMRIKRLLLIPCSSKWYSPKYLKNLNAQHESIVIFCSEERILIAMSGKSLTEDVCAEFNDIRDIVLKRDRFPEQLVETVSSRVQRKHQQEQVDMKDRDMRDKQIYYGSRKFAERDATCGKKAHSQSTTITQQQLR</sequence>
<keyword evidence="2" id="KW-0472">Membrane</keyword>